<proteinExistence type="predicted"/>
<feature type="domain" description="Rieske" evidence="5">
    <location>
        <begin position="4"/>
        <end position="98"/>
    </location>
</feature>
<dbReference type="InterPro" id="IPR017941">
    <property type="entry name" value="Rieske_2Fe-2S"/>
</dbReference>
<dbReference type="InterPro" id="IPR036922">
    <property type="entry name" value="Rieske_2Fe-2S_sf"/>
</dbReference>
<dbReference type="SUPFAM" id="SSF50022">
    <property type="entry name" value="ISP domain"/>
    <property type="match status" value="1"/>
</dbReference>
<name>A0A1W1BNK2_9ZZZZ</name>
<evidence type="ECO:0000256" key="3">
    <source>
        <dbReference type="ARBA" id="ARBA00023004"/>
    </source>
</evidence>
<evidence type="ECO:0000256" key="2">
    <source>
        <dbReference type="ARBA" id="ARBA00022723"/>
    </source>
</evidence>
<dbReference type="Gene3D" id="2.102.10.10">
    <property type="entry name" value="Rieske [2Fe-2S] iron-sulphur domain"/>
    <property type="match status" value="1"/>
</dbReference>
<dbReference type="PROSITE" id="PS51296">
    <property type="entry name" value="RIESKE"/>
    <property type="match status" value="1"/>
</dbReference>
<protein>
    <submittedName>
        <fullName evidence="6">Ferredoxin</fullName>
    </submittedName>
</protein>
<organism evidence="6">
    <name type="scientific">hydrothermal vent metagenome</name>
    <dbReference type="NCBI Taxonomy" id="652676"/>
    <lineage>
        <taxon>unclassified sequences</taxon>
        <taxon>metagenomes</taxon>
        <taxon>ecological metagenomes</taxon>
    </lineage>
</organism>
<evidence type="ECO:0000259" key="5">
    <source>
        <dbReference type="PROSITE" id="PS51296"/>
    </source>
</evidence>
<reference evidence="6" key="1">
    <citation type="submission" date="2016-10" db="EMBL/GenBank/DDBJ databases">
        <authorList>
            <person name="de Groot N.N."/>
        </authorList>
    </citation>
    <scope>NUCLEOTIDE SEQUENCE</scope>
</reference>
<evidence type="ECO:0000313" key="6">
    <source>
        <dbReference type="EMBL" id="SFV55148.1"/>
    </source>
</evidence>
<dbReference type="Pfam" id="PF00355">
    <property type="entry name" value="Rieske"/>
    <property type="match status" value="1"/>
</dbReference>
<dbReference type="GO" id="GO:0051537">
    <property type="term" value="F:2 iron, 2 sulfur cluster binding"/>
    <property type="evidence" value="ECO:0007669"/>
    <property type="project" value="UniProtKB-KW"/>
</dbReference>
<keyword evidence="2" id="KW-0479">Metal-binding</keyword>
<dbReference type="AlphaFoldDB" id="A0A1W1BNK2"/>
<keyword evidence="1" id="KW-0001">2Fe-2S</keyword>
<keyword evidence="3" id="KW-0408">Iron</keyword>
<gene>
    <name evidence="6" type="ORF">MNB_SUP05-5-340</name>
</gene>
<dbReference type="EMBL" id="FPHJ01000014">
    <property type="protein sequence ID" value="SFV55148.1"/>
    <property type="molecule type" value="Genomic_DNA"/>
</dbReference>
<dbReference type="GO" id="GO:0046872">
    <property type="term" value="F:metal ion binding"/>
    <property type="evidence" value="ECO:0007669"/>
    <property type="project" value="UniProtKB-KW"/>
</dbReference>
<evidence type="ECO:0000256" key="4">
    <source>
        <dbReference type="ARBA" id="ARBA00023014"/>
    </source>
</evidence>
<evidence type="ECO:0000256" key="1">
    <source>
        <dbReference type="ARBA" id="ARBA00022714"/>
    </source>
</evidence>
<keyword evidence="4" id="KW-0411">Iron-sulfur</keyword>
<accession>A0A1W1BNK2</accession>
<sequence>MAQWIEILDKKPKLGEMLETTFKGEDLFVANVNDELFCAKNKCPHEDIKLTLGCLKNKTIRCSLHGFIFNLTNGKANEEGIDDLILYPIKELNNKIFIKEDL</sequence>